<dbReference type="InterPro" id="IPR052442">
    <property type="entry name" value="Env_Response_Regulator"/>
</dbReference>
<feature type="domain" description="Bromo" evidence="3">
    <location>
        <begin position="160"/>
        <end position="275"/>
    </location>
</feature>
<dbReference type="SMART" id="SM00297">
    <property type="entry name" value="BROMO"/>
    <property type="match status" value="1"/>
</dbReference>
<gene>
    <name evidence="5" type="primary">LOC101492599</name>
</gene>
<evidence type="ECO:0000256" key="2">
    <source>
        <dbReference type="SAM" id="MobiDB-lite"/>
    </source>
</evidence>
<evidence type="ECO:0000313" key="4">
    <source>
        <dbReference type="Proteomes" id="UP000087171"/>
    </source>
</evidence>
<feature type="compositionally biased region" description="Polar residues" evidence="2">
    <location>
        <begin position="26"/>
        <end position="35"/>
    </location>
</feature>
<dbReference type="Pfam" id="PF00439">
    <property type="entry name" value="Bromodomain"/>
    <property type="match status" value="1"/>
</dbReference>
<evidence type="ECO:0000259" key="3">
    <source>
        <dbReference type="SMART" id="SM00297"/>
    </source>
</evidence>
<feature type="compositionally biased region" description="Polar residues" evidence="2">
    <location>
        <begin position="122"/>
        <end position="136"/>
    </location>
</feature>
<organism evidence="4 5">
    <name type="scientific">Cicer arietinum</name>
    <name type="common">Chickpea</name>
    <name type="synonym">Garbanzo</name>
    <dbReference type="NCBI Taxonomy" id="3827"/>
    <lineage>
        <taxon>Eukaryota</taxon>
        <taxon>Viridiplantae</taxon>
        <taxon>Streptophyta</taxon>
        <taxon>Embryophyta</taxon>
        <taxon>Tracheophyta</taxon>
        <taxon>Spermatophyta</taxon>
        <taxon>Magnoliopsida</taxon>
        <taxon>eudicotyledons</taxon>
        <taxon>Gunneridae</taxon>
        <taxon>Pentapetalae</taxon>
        <taxon>rosids</taxon>
        <taxon>fabids</taxon>
        <taxon>Fabales</taxon>
        <taxon>Fabaceae</taxon>
        <taxon>Papilionoideae</taxon>
        <taxon>50 kb inversion clade</taxon>
        <taxon>NPAAA clade</taxon>
        <taxon>Hologalegina</taxon>
        <taxon>IRL clade</taxon>
        <taxon>Cicereae</taxon>
        <taxon>Cicer</taxon>
    </lineage>
</organism>
<dbReference type="GeneID" id="101492599"/>
<evidence type="ECO:0000313" key="5">
    <source>
        <dbReference type="RefSeq" id="XP_027192145.1"/>
    </source>
</evidence>
<proteinExistence type="predicted"/>
<evidence type="ECO:0000256" key="1">
    <source>
        <dbReference type="ARBA" id="ARBA00023117"/>
    </source>
</evidence>
<accession>A0A3Q7YGF4</accession>
<protein>
    <submittedName>
        <fullName evidence="5">Transcription factor GTE8-like</fullName>
    </submittedName>
</protein>
<dbReference type="STRING" id="3827.A0A3Q7YGF4"/>
<feature type="region of interest" description="Disordered" evidence="2">
    <location>
        <begin position="122"/>
        <end position="141"/>
    </location>
</feature>
<dbReference type="RefSeq" id="XP_027192145.1">
    <property type="nucleotide sequence ID" value="XM_027336344.1"/>
</dbReference>
<sequence>MSSLSTLDLESTKQHRKRLIIKFSYPSGSQNNHSQGDTKRRKMESSTAKPIVTCYWLDSKDSTTLMSHQNNKMMVNEGLTPTTTTNSKSCVKENSLIREKDSKKSILKDTVADSVCKKINKNLNNETRNPSSIKENPSTEKYGLKNDGVEIKLIKKEKKKKPMENYKKMQCWVILKRMLVGRDSWALKDPIDLKVLEGFHTSKEDNLENKSKLKAMGLKDIEAKIDFYSTPEEFAHDIRLVFSQAVMLYPPKNEIHKIATRLSESFENNWKSLKRNWAVKDEKRK</sequence>
<reference evidence="4" key="1">
    <citation type="journal article" date="2013" name="Nat. Biotechnol.">
        <title>Draft genome sequence of chickpea (Cicer arietinum) provides a resource for trait improvement.</title>
        <authorList>
            <person name="Varshney R.K."/>
            <person name="Song C."/>
            <person name="Saxena R.K."/>
            <person name="Azam S."/>
            <person name="Yu S."/>
            <person name="Sharpe A.G."/>
            <person name="Cannon S."/>
            <person name="Baek J."/>
            <person name="Rosen B.D."/>
            <person name="Tar'an B."/>
            <person name="Millan T."/>
            <person name="Zhang X."/>
            <person name="Ramsay L.D."/>
            <person name="Iwata A."/>
            <person name="Wang Y."/>
            <person name="Nelson W."/>
            <person name="Farmer A.D."/>
            <person name="Gaur P.M."/>
            <person name="Soderlund C."/>
            <person name="Penmetsa R.V."/>
            <person name="Xu C."/>
            <person name="Bharti A.K."/>
            <person name="He W."/>
            <person name="Winter P."/>
            <person name="Zhao S."/>
            <person name="Hane J.K."/>
            <person name="Carrasquilla-Garcia N."/>
            <person name="Condie J.A."/>
            <person name="Upadhyaya H.D."/>
            <person name="Luo M.C."/>
            <person name="Thudi M."/>
            <person name="Gowda C.L."/>
            <person name="Singh N.P."/>
            <person name="Lichtenzveig J."/>
            <person name="Gali K.K."/>
            <person name="Rubio J."/>
            <person name="Nadarajan N."/>
            <person name="Dolezel J."/>
            <person name="Bansal K.C."/>
            <person name="Xu X."/>
            <person name="Edwards D."/>
            <person name="Zhang G."/>
            <person name="Kahl G."/>
            <person name="Gil J."/>
            <person name="Singh K.B."/>
            <person name="Datta S.K."/>
            <person name="Jackson S.A."/>
            <person name="Wang J."/>
            <person name="Cook D.R."/>
        </authorList>
    </citation>
    <scope>NUCLEOTIDE SEQUENCE [LARGE SCALE GENOMIC DNA]</scope>
    <source>
        <strain evidence="4">cv. CDC Frontier</strain>
    </source>
</reference>
<feature type="region of interest" description="Disordered" evidence="2">
    <location>
        <begin position="21"/>
        <end position="45"/>
    </location>
</feature>
<keyword evidence="1" id="KW-0103">Bromodomain</keyword>
<dbReference type="Proteomes" id="UP000087171">
    <property type="component" value="Chromosome Ca7"/>
</dbReference>
<name>A0A3Q7YGF4_CICAR</name>
<dbReference type="AlphaFoldDB" id="A0A3Q7YGF4"/>
<dbReference type="PANTHER" id="PTHR46136:SF7">
    <property type="entry name" value="BROMO DOMAIN-CONTAINING PROTEIN"/>
    <property type="match status" value="1"/>
</dbReference>
<dbReference type="InterPro" id="IPR036427">
    <property type="entry name" value="Bromodomain-like_sf"/>
</dbReference>
<dbReference type="KEGG" id="cam:101492599"/>
<dbReference type="OrthoDB" id="1427476at2759"/>
<dbReference type="PANTHER" id="PTHR46136">
    <property type="entry name" value="TRANSCRIPTION FACTOR GTE8"/>
    <property type="match status" value="1"/>
</dbReference>
<keyword evidence="4" id="KW-1185">Reference proteome</keyword>
<dbReference type="SUPFAM" id="SSF47370">
    <property type="entry name" value="Bromodomain"/>
    <property type="match status" value="1"/>
</dbReference>
<dbReference type="InterPro" id="IPR001487">
    <property type="entry name" value="Bromodomain"/>
</dbReference>
<dbReference type="Gene3D" id="1.20.920.10">
    <property type="entry name" value="Bromodomain-like"/>
    <property type="match status" value="1"/>
</dbReference>
<reference evidence="5" key="2">
    <citation type="submission" date="2025-08" db="UniProtKB">
        <authorList>
            <consortium name="RefSeq"/>
        </authorList>
    </citation>
    <scope>IDENTIFICATION</scope>
    <source>
        <tissue evidence="5">Etiolated seedlings</tissue>
    </source>
</reference>